<dbReference type="PANTHER" id="PTHR45913">
    <property type="entry name" value="EPM2A-INTERACTING PROTEIN 1"/>
    <property type="match status" value="1"/>
</dbReference>
<organism evidence="1 2">
    <name type="scientific">Cinara cedri</name>
    <dbReference type="NCBI Taxonomy" id="506608"/>
    <lineage>
        <taxon>Eukaryota</taxon>
        <taxon>Metazoa</taxon>
        <taxon>Ecdysozoa</taxon>
        <taxon>Arthropoda</taxon>
        <taxon>Hexapoda</taxon>
        <taxon>Insecta</taxon>
        <taxon>Pterygota</taxon>
        <taxon>Neoptera</taxon>
        <taxon>Paraneoptera</taxon>
        <taxon>Hemiptera</taxon>
        <taxon>Sternorrhyncha</taxon>
        <taxon>Aphidomorpha</taxon>
        <taxon>Aphidoidea</taxon>
        <taxon>Aphididae</taxon>
        <taxon>Lachninae</taxon>
        <taxon>Cinara</taxon>
    </lineage>
</organism>
<protein>
    <submittedName>
        <fullName evidence="1">Uncharacterized protein</fullName>
    </submittedName>
</protein>
<evidence type="ECO:0000313" key="1">
    <source>
        <dbReference type="EMBL" id="VVC37793.1"/>
    </source>
</evidence>
<reference evidence="1 2" key="1">
    <citation type="submission" date="2019-08" db="EMBL/GenBank/DDBJ databases">
        <authorList>
            <person name="Alioto T."/>
            <person name="Alioto T."/>
            <person name="Gomez Garrido J."/>
        </authorList>
    </citation>
    <scope>NUCLEOTIDE SEQUENCE [LARGE SCALE GENOMIC DNA]</scope>
</reference>
<dbReference type="EMBL" id="CABPRJ010001455">
    <property type="protein sequence ID" value="VVC37793.1"/>
    <property type="molecule type" value="Genomic_DNA"/>
</dbReference>
<proteinExistence type="predicted"/>
<dbReference type="Proteomes" id="UP000325440">
    <property type="component" value="Unassembled WGS sequence"/>
</dbReference>
<dbReference type="OrthoDB" id="6601136at2759"/>
<accession>A0A5E4N2K2</accession>
<dbReference type="AlphaFoldDB" id="A0A5E4N2K2"/>
<evidence type="ECO:0000313" key="2">
    <source>
        <dbReference type="Proteomes" id="UP000325440"/>
    </source>
</evidence>
<gene>
    <name evidence="1" type="ORF">CINCED_3A001673</name>
</gene>
<keyword evidence="2" id="KW-1185">Reference proteome</keyword>
<dbReference type="PANTHER" id="PTHR45913:SF22">
    <property type="entry name" value="SCAN BOX DOMAIN-CONTAINING PROTEIN"/>
    <property type="match status" value="1"/>
</dbReference>
<name>A0A5E4N2K2_9HEMI</name>
<sequence length="115" mass="13371">MKLDSIGEFQQNNEKIVEAAYRIAFMMAQQKKPHTLGEKLVKPSILKAVEIVLDEESKRKIAQISLLDNTIKRHIDSIYKLALDIKNQLIHKLKNYIFFTIQCVNQLMWPIVASF</sequence>